<dbReference type="SUPFAM" id="SSF57850">
    <property type="entry name" value="RING/U-box"/>
    <property type="match status" value="1"/>
</dbReference>
<dbReference type="Pfam" id="PF21362">
    <property type="entry name" value="Sina_RING"/>
    <property type="match status" value="1"/>
</dbReference>
<keyword evidence="2 4" id="KW-0863">Zinc-finger</keyword>
<keyword evidence="1" id="KW-0479">Metal-binding</keyword>
<gene>
    <name evidence="6" type="ORF">CALMAC_LOCUS5050</name>
</gene>
<dbReference type="SMR" id="A0A653BZX9"/>
<reference evidence="6 7" key="1">
    <citation type="submission" date="2019-01" db="EMBL/GenBank/DDBJ databases">
        <authorList>
            <person name="Sayadi A."/>
        </authorList>
    </citation>
    <scope>NUCLEOTIDE SEQUENCE [LARGE SCALE GENOMIC DNA]</scope>
</reference>
<dbReference type="Proteomes" id="UP000410492">
    <property type="component" value="Unassembled WGS sequence"/>
</dbReference>
<evidence type="ECO:0000256" key="3">
    <source>
        <dbReference type="ARBA" id="ARBA00022833"/>
    </source>
</evidence>
<dbReference type="EMBL" id="CAACVG010006693">
    <property type="protein sequence ID" value="VEN41103.1"/>
    <property type="molecule type" value="Genomic_DNA"/>
</dbReference>
<dbReference type="AlphaFoldDB" id="A0A653BZX9"/>
<feature type="domain" description="RING-type" evidence="5">
    <location>
        <begin position="270"/>
        <end position="307"/>
    </location>
</feature>
<proteinExistence type="predicted"/>
<keyword evidence="7" id="KW-1185">Reference proteome</keyword>
<protein>
    <recommendedName>
        <fullName evidence="5">RING-type domain-containing protein</fullName>
    </recommendedName>
</protein>
<dbReference type="InterPro" id="IPR049548">
    <property type="entry name" value="Sina-like_RING"/>
</dbReference>
<dbReference type="SUPFAM" id="SSF49599">
    <property type="entry name" value="TRAF domain-like"/>
    <property type="match status" value="1"/>
</dbReference>
<dbReference type="PROSITE" id="PS50089">
    <property type="entry name" value="ZF_RING_2"/>
    <property type="match status" value="1"/>
</dbReference>
<evidence type="ECO:0000313" key="6">
    <source>
        <dbReference type="EMBL" id="VEN41103.1"/>
    </source>
</evidence>
<dbReference type="InterPro" id="IPR001841">
    <property type="entry name" value="Znf_RING"/>
</dbReference>
<dbReference type="GO" id="GO:0008270">
    <property type="term" value="F:zinc ion binding"/>
    <property type="evidence" value="ECO:0007669"/>
    <property type="project" value="UniProtKB-KW"/>
</dbReference>
<dbReference type="GO" id="GO:0031624">
    <property type="term" value="F:ubiquitin conjugating enzyme binding"/>
    <property type="evidence" value="ECO:0007669"/>
    <property type="project" value="TreeGrafter"/>
</dbReference>
<dbReference type="PANTHER" id="PTHR45877">
    <property type="entry name" value="E3 UBIQUITIN-PROTEIN LIGASE SIAH2"/>
    <property type="match status" value="1"/>
</dbReference>
<evidence type="ECO:0000256" key="2">
    <source>
        <dbReference type="ARBA" id="ARBA00022771"/>
    </source>
</evidence>
<organism evidence="6 7">
    <name type="scientific">Callosobruchus maculatus</name>
    <name type="common">Southern cowpea weevil</name>
    <name type="synonym">Pulse bruchid</name>
    <dbReference type="NCBI Taxonomy" id="64391"/>
    <lineage>
        <taxon>Eukaryota</taxon>
        <taxon>Metazoa</taxon>
        <taxon>Ecdysozoa</taxon>
        <taxon>Arthropoda</taxon>
        <taxon>Hexapoda</taxon>
        <taxon>Insecta</taxon>
        <taxon>Pterygota</taxon>
        <taxon>Neoptera</taxon>
        <taxon>Endopterygota</taxon>
        <taxon>Coleoptera</taxon>
        <taxon>Polyphaga</taxon>
        <taxon>Cucujiformia</taxon>
        <taxon>Chrysomeloidea</taxon>
        <taxon>Chrysomelidae</taxon>
        <taxon>Bruchinae</taxon>
        <taxon>Bruchini</taxon>
        <taxon>Callosobruchus</taxon>
    </lineage>
</organism>
<dbReference type="Gene3D" id="3.30.40.10">
    <property type="entry name" value="Zinc/RING finger domain, C3HC4 (zinc finger)"/>
    <property type="match status" value="2"/>
</dbReference>
<keyword evidence="3" id="KW-0862">Zinc</keyword>
<evidence type="ECO:0000256" key="1">
    <source>
        <dbReference type="ARBA" id="ARBA00022723"/>
    </source>
</evidence>
<dbReference type="OrthoDB" id="4788989at2759"/>
<evidence type="ECO:0000256" key="4">
    <source>
        <dbReference type="PROSITE-ProRule" id="PRU00175"/>
    </source>
</evidence>
<name>A0A653BZX9_CALMS</name>
<evidence type="ECO:0000313" key="7">
    <source>
        <dbReference type="Proteomes" id="UP000410492"/>
    </source>
</evidence>
<sequence>MTEINFSSSKLLKTKCGQCQLVCCVAPVSEESGSFYCGRCRPKGTPNRCFEEAAEKVVFPCIFGCEDQLIWGQALQHEVYCRNRTVVCPYVNCTSTSTLKDLHGHIKAYHQAFYQEAPKMRQVKLGTLELMVRLNCISFDKFVFLFFVKLERKTDIINFNYNVCLVWPQNYEQTELDNIQLRLEIEIPKSDLNVTKLIQSKNIVNYYDRSHCVNCLYQSCDKILHENKCNWIIQSIPLNMKDSLERDLFYTVTVYRKETVSGKAPDNLECPVCLDYMTDEIFFCGNGHSLCGLCNKKQSGRLCPVCRGNMLDSRNFAMENLVKQMNISCRKKFTGCTFVGLVAAVKTHEKSCKYP</sequence>
<dbReference type="InterPro" id="IPR013083">
    <property type="entry name" value="Znf_RING/FYVE/PHD"/>
</dbReference>
<dbReference type="PANTHER" id="PTHR45877:SF2">
    <property type="entry name" value="E3 UBIQUITIN-PROTEIN LIGASE SINA-RELATED"/>
    <property type="match status" value="1"/>
</dbReference>
<dbReference type="GO" id="GO:0005737">
    <property type="term" value="C:cytoplasm"/>
    <property type="evidence" value="ECO:0007669"/>
    <property type="project" value="TreeGrafter"/>
</dbReference>
<accession>A0A653BZX9</accession>
<dbReference type="GO" id="GO:0061630">
    <property type="term" value="F:ubiquitin protein ligase activity"/>
    <property type="evidence" value="ECO:0007669"/>
    <property type="project" value="TreeGrafter"/>
</dbReference>
<evidence type="ECO:0000259" key="5">
    <source>
        <dbReference type="PROSITE" id="PS50089"/>
    </source>
</evidence>
<dbReference type="InterPro" id="IPR004162">
    <property type="entry name" value="SINA-like_animal"/>
</dbReference>
<dbReference type="GO" id="GO:0043161">
    <property type="term" value="P:proteasome-mediated ubiquitin-dependent protein catabolic process"/>
    <property type="evidence" value="ECO:0007669"/>
    <property type="project" value="TreeGrafter"/>
</dbReference>